<keyword evidence="2" id="KW-1133">Transmembrane helix</keyword>
<name>A0A7M7PGJ0_STRPU</name>
<feature type="region of interest" description="Disordered" evidence="1">
    <location>
        <begin position="28"/>
        <end position="49"/>
    </location>
</feature>
<sequence>MPQNMVTHPPLSPSEIVLPTTTFVTACQPGPGQPPPFQPQRPGGPPRPNEPLPVLGELLCYDSTWYLNGLYECTEEEVPVVTSTESMVVSSTESMVDEVEKNCSEPVIAGNMTAVEHAEVATGSTFPASIVYALSALVGLLLVLLLVLSICLCQSRRNDNSTKRMKKSGFKDQLSIFKKPTPLNRPPKLPLRPSTVGSVGSNRYQEHEPPKLPGQKIAEEEAEARKIEAIRSEIYEQIGKRSDLPEYIDIYQIK</sequence>
<dbReference type="EnsemblMetazoa" id="XM_030995673">
    <property type="protein sequence ID" value="XP_030851533"/>
    <property type="gene ID" value="LOC100891774"/>
</dbReference>
<protein>
    <submittedName>
        <fullName evidence="3">Uncharacterized protein</fullName>
    </submittedName>
</protein>
<dbReference type="InParanoid" id="A0A7M7PGJ0"/>
<dbReference type="GeneID" id="100891774"/>
<keyword evidence="2" id="KW-0812">Transmembrane</keyword>
<proteinExistence type="predicted"/>
<evidence type="ECO:0000256" key="2">
    <source>
        <dbReference type="SAM" id="Phobius"/>
    </source>
</evidence>
<feature type="transmembrane region" description="Helical" evidence="2">
    <location>
        <begin position="130"/>
        <end position="153"/>
    </location>
</feature>
<feature type="compositionally biased region" description="Pro residues" evidence="1">
    <location>
        <begin position="31"/>
        <end position="49"/>
    </location>
</feature>
<dbReference type="AlphaFoldDB" id="A0A7M7PGJ0"/>
<accession>A0A7M7PGJ0</accession>
<keyword evidence="2" id="KW-0472">Membrane</keyword>
<reference evidence="4" key="1">
    <citation type="submission" date="2015-02" db="EMBL/GenBank/DDBJ databases">
        <title>Genome sequencing for Strongylocentrotus purpuratus.</title>
        <authorList>
            <person name="Murali S."/>
            <person name="Liu Y."/>
            <person name="Vee V."/>
            <person name="English A."/>
            <person name="Wang M."/>
            <person name="Skinner E."/>
            <person name="Han Y."/>
            <person name="Muzny D.M."/>
            <person name="Worley K.C."/>
            <person name="Gibbs R.A."/>
        </authorList>
    </citation>
    <scope>NUCLEOTIDE SEQUENCE</scope>
</reference>
<dbReference type="RefSeq" id="XP_030851533.1">
    <property type="nucleotide sequence ID" value="XM_030995673.1"/>
</dbReference>
<feature type="region of interest" description="Disordered" evidence="1">
    <location>
        <begin position="178"/>
        <end position="218"/>
    </location>
</feature>
<dbReference type="KEGG" id="spu:100891774"/>
<evidence type="ECO:0000313" key="3">
    <source>
        <dbReference type="EnsemblMetazoa" id="XP_030851533"/>
    </source>
</evidence>
<organism evidence="3 4">
    <name type="scientific">Strongylocentrotus purpuratus</name>
    <name type="common">Purple sea urchin</name>
    <dbReference type="NCBI Taxonomy" id="7668"/>
    <lineage>
        <taxon>Eukaryota</taxon>
        <taxon>Metazoa</taxon>
        <taxon>Echinodermata</taxon>
        <taxon>Eleutherozoa</taxon>
        <taxon>Echinozoa</taxon>
        <taxon>Echinoidea</taxon>
        <taxon>Euechinoidea</taxon>
        <taxon>Echinacea</taxon>
        <taxon>Camarodonta</taxon>
        <taxon>Echinidea</taxon>
        <taxon>Strongylocentrotidae</taxon>
        <taxon>Strongylocentrotus</taxon>
    </lineage>
</organism>
<evidence type="ECO:0000256" key="1">
    <source>
        <dbReference type="SAM" id="MobiDB-lite"/>
    </source>
</evidence>
<dbReference type="OMA" id="TECHEPP"/>
<reference evidence="3" key="2">
    <citation type="submission" date="2021-01" db="UniProtKB">
        <authorList>
            <consortium name="EnsemblMetazoa"/>
        </authorList>
    </citation>
    <scope>IDENTIFICATION</scope>
</reference>
<dbReference type="Proteomes" id="UP000007110">
    <property type="component" value="Unassembled WGS sequence"/>
</dbReference>
<evidence type="ECO:0000313" key="4">
    <source>
        <dbReference type="Proteomes" id="UP000007110"/>
    </source>
</evidence>
<keyword evidence="4" id="KW-1185">Reference proteome</keyword>
<dbReference type="OrthoDB" id="10583393at2759"/>